<dbReference type="GO" id="GO:0000151">
    <property type="term" value="C:ubiquitin ligase complex"/>
    <property type="evidence" value="ECO:0007669"/>
    <property type="project" value="TreeGrafter"/>
</dbReference>
<dbReference type="Gene3D" id="1.25.40.20">
    <property type="entry name" value="Ankyrin repeat-containing domain"/>
    <property type="match status" value="1"/>
</dbReference>
<feature type="domain" description="BTB" evidence="4">
    <location>
        <begin position="149"/>
        <end position="214"/>
    </location>
</feature>
<dbReference type="Pfam" id="PF00651">
    <property type="entry name" value="BTB"/>
    <property type="match status" value="2"/>
</dbReference>
<dbReference type="Gene3D" id="3.30.710.10">
    <property type="entry name" value="Potassium Channel Kv1.1, Chain A"/>
    <property type="match status" value="2"/>
</dbReference>
<feature type="region of interest" description="Disordered" evidence="3">
    <location>
        <begin position="572"/>
        <end position="611"/>
    </location>
</feature>
<dbReference type="PANTHER" id="PTHR46231">
    <property type="entry name" value="ANKYRIN REPEAT AND BTB/POZ DOMAIN-CONTAINING PROTEIN 1"/>
    <property type="match status" value="1"/>
</dbReference>
<protein>
    <submittedName>
        <fullName evidence="5">Putative BTB/POZ domain-containing protein</fullName>
    </submittedName>
</protein>
<dbReference type="STRING" id="1173701.A0A066WVV6"/>
<dbReference type="InterPro" id="IPR044515">
    <property type="entry name" value="ABTB1"/>
</dbReference>
<name>A0A066WVV6_COLSU</name>
<dbReference type="SUPFAM" id="SSF54695">
    <property type="entry name" value="POZ domain"/>
    <property type="match status" value="2"/>
</dbReference>
<evidence type="ECO:0000256" key="1">
    <source>
        <dbReference type="ARBA" id="ARBA00022737"/>
    </source>
</evidence>
<dbReference type="eggNOG" id="KOG0511">
    <property type="taxonomic scope" value="Eukaryota"/>
</dbReference>
<feature type="compositionally biased region" description="Low complexity" evidence="3">
    <location>
        <begin position="583"/>
        <end position="593"/>
    </location>
</feature>
<feature type="region of interest" description="Disordered" evidence="3">
    <location>
        <begin position="313"/>
        <end position="349"/>
    </location>
</feature>
<keyword evidence="2" id="KW-0040">ANK repeat</keyword>
<organism evidence="5 6">
    <name type="scientific">Colletotrichum sublineola</name>
    <name type="common">Sorghum anthracnose fungus</name>
    <dbReference type="NCBI Taxonomy" id="1173701"/>
    <lineage>
        <taxon>Eukaryota</taxon>
        <taxon>Fungi</taxon>
        <taxon>Dikarya</taxon>
        <taxon>Ascomycota</taxon>
        <taxon>Pezizomycotina</taxon>
        <taxon>Sordariomycetes</taxon>
        <taxon>Hypocreomycetidae</taxon>
        <taxon>Glomerellales</taxon>
        <taxon>Glomerellaceae</taxon>
        <taxon>Colletotrichum</taxon>
        <taxon>Colletotrichum graminicola species complex</taxon>
    </lineage>
</organism>
<dbReference type="PANTHER" id="PTHR46231:SF1">
    <property type="entry name" value="ANKYRIN REPEAT AND BTB_POZ DOMAIN-CONTAINING PROTEIN 1"/>
    <property type="match status" value="1"/>
</dbReference>
<evidence type="ECO:0000313" key="6">
    <source>
        <dbReference type="Proteomes" id="UP000027238"/>
    </source>
</evidence>
<feature type="domain" description="BTB" evidence="4">
    <location>
        <begin position="354"/>
        <end position="412"/>
    </location>
</feature>
<dbReference type="Proteomes" id="UP000027238">
    <property type="component" value="Unassembled WGS sequence"/>
</dbReference>
<dbReference type="SUPFAM" id="SSF48403">
    <property type="entry name" value="Ankyrin repeat"/>
    <property type="match status" value="1"/>
</dbReference>
<feature type="compositionally biased region" description="Acidic residues" evidence="3">
    <location>
        <begin position="314"/>
        <end position="325"/>
    </location>
</feature>
<proteinExistence type="predicted"/>
<dbReference type="HOGENOM" id="CLU_022885_2_0_1"/>
<dbReference type="OrthoDB" id="684045at2759"/>
<dbReference type="AlphaFoldDB" id="A0A066WVV6"/>
<gene>
    <name evidence="5" type="ORF">CSUB01_08037</name>
</gene>
<dbReference type="CDD" id="cd18186">
    <property type="entry name" value="BTB_POZ_ZBTB_KLHL-like"/>
    <property type="match status" value="1"/>
</dbReference>
<accession>A0A066WVV6</accession>
<evidence type="ECO:0000259" key="4">
    <source>
        <dbReference type="PROSITE" id="PS50097"/>
    </source>
</evidence>
<evidence type="ECO:0000256" key="2">
    <source>
        <dbReference type="ARBA" id="ARBA00023043"/>
    </source>
</evidence>
<evidence type="ECO:0000313" key="5">
    <source>
        <dbReference type="EMBL" id="KDN60792.1"/>
    </source>
</evidence>
<dbReference type="InterPro" id="IPR036770">
    <property type="entry name" value="Ankyrin_rpt-contain_sf"/>
</dbReference>
<dbReference type="EMBL" id="JMSE01001473">
    <property type="protein sequence ID" value="KDN60792.1"/>
    <property type="molecule type" value="Genomic_DNA"/>
</dbReference>
<dbReference type="OMA" id="EGARCIY"/>
<comment type="caution">
    <text evidence="5">The sequence shown here is derived from an EMBL/GenBank/DDBJ whole genome shotgun (WGS) entry which is preliminary data.</text>
</comment>
<keyword evidence="6" id="KW-1185">Reference proteome</keyword>
<dbReference type="GO" id="GO:0005737">
    <property type="term" value="C:cytoplasm"/>
    <property type="evidence" value="ECO:0007669"/>
    <property type="project" value="TreeGrafter"/>
</dbReference>
<evidence type="ECO:0000256" key="3">
    <source>
        <dbReference type="SAM" id="MobiDB-lite"/>
    </source>
</evidence>
<dbReference type="PROSITE" id="PS50097">
    <property type="entry name" value="BTB"/>
    <property type="match status" value="2"/>
</dbReference>
<dbReference type="InterPro" id="IPR000210">
    <property type="entry name" value="BTB/POZ_dom"/>
</dbReference>
<dbReference type="CDD" id="cd18497">
    <property type="entry name" value="BACK_ABTB1_BPOZ"/>
    <property type="match status" value="1"/>
</dbReference>
<dbReference type="InterPro" id="IPR011333">
    <property type="entry name" value="SKP1/BTB/POZ_sf"/>
</dbReference>
<sequence>MVLRKDELEIQLKNENELIKNGVLREDNPLDQSVEFEAFLLACRRGDLKTCQELISAGVNINGKDRFDYTPLIIVSATTGGRRSWAGMSLTGPGFQGQPLWSLGARKAAPGFGIRNLLLEYDYSKSTDPLQPWAGHITSLLSKHVPKTTDISLIAAAQSFNLHKFLLAARTPYFRKKLSDAPETTTWKLPPTLPLESFQVALRYLYLGEVPRDVLNAQSTVTEEEVLTGIDKLSKHLEIDQLWEAILAGNDRRLARQRYEDEVKRAQSQVERFYREKVLGHKMVVETKRVADVKWRHDNSIFADCLLCAHEPEPEGDETDKDADDDVVHLNGIPLGPTANGDKPKRRPRKSVLYPVHKAMLIRSPYFETMFSSEFKEAQDSEHLHVVSVDCMPDVLEIVLTFLYTEKVDCPLDLALDLLYTADILFLDKLKTKAAQAISTLGSGNANVWADRTHAPADKEGAGQPEMEPVNIYDVIHAAWDLRVQRLEEFAARYLADRLEDYIDEPEFAELIKESAERIKDRQETDTIELLDDIRYYLGERFRLRFEDANLDEMMDEEGEIDAAVAETLAAQSERQVDDKGEPAAATPREAAPVVSSAEHGGEGDGGVKTLGGEVAEDEFASDAINYQILLGKIDAVLDRLKLDA</sequence>
<keyword evidence="1" id="KW-0677">Repeat</keyword>
<reference evidence="6" key="1">
    <citation type="journal article" date="2014" name="Genome Announc.">
        <title>Draft genome sequence of Colletotrichum sublineola, a destructive pathogen of cultivated sorghum.</title>
        <authorList>
            <person name="Baroncelli R."/>
            <person name="Sanz-Martin J.M."/>
            <person name="Rech G.E."/>
            <person name="Sukno S.A."/>
            <person name="Thon M.R."/>
        </authorList>
    </citation>
    <scope>NUCLEOTIDE SEQUENCE [LARGE SCALE GENOMIC DNA]</scope>
    <source>
        <strain evidence="6">TX430BB</strain>
    </source>
</reference>
<dbReference type="SMART" id="SM00225">
    <property type="entry name" value="BTB"/>
    <property type="match status" value="2"/>
</dbReference>